<feature type="transmembrane region" description="Helical" evidence="9">
    <location>
        <begin position="12"/>
        <end position="33"/>
    </location>
</feature>
<keyword evidence="11" id="KW-1185">Reference proteome</keyword>
<sequence length="560" mass="56865">MIQGLLARPAFLRWLGLAGAVCCAVDAFLYGAAPFIRRNVNVVTVFREPAGPLVLLLWFGGLAALCVAWWYGRRLLGRGLLSTRWILTTAALWSAPMLVVPPLASRDLYANACQGALVHAGLNPYLVGVSAQPCPWLDSVSVVWRDTPTPYGPVFLVLAGLAAAFGSQLAALVAFRVLAVLGVVAIAAGLPVLARRVGAPVDRALWLVLCCPLVPVHLIGGGHNDALTVAFMVAGFAVLAGPPKTGGIPAAEPAPSGTVAAAEPVPSGGVSAPEPVPSGGVAAAEPVPSGAASAAEPVPSRAVPAAGSPPSGSAPQDADAAAGGSARKGWGTLVAGGVLLGLAVSIKITIGVVLPFAALLAVGGLRAAGWAGLLRRGGVVLAAALAVLVAGSYASGLGLGWLTALSGAGESVNWSSPPTAVGLAVEAAGRWFGADLAVVPVVRAVALVLLAVVLVVVLWRFRDRDPLVGAGLALLAVIFFAPITQPWYLIWPLALFAAGTARVRWLAGTVVFAMITILPEGTGVFRPLGVPMSFAMIVLIGWVVRRSVSWLRGDELVAAA</sequence>
<dbReference type="AlphaFoldDB" id="A0A919JI38"/>
<comment type="subcellular location">
    <subcellularLocation>
        <location evidence="1">Membrane</location>
        <topology evidence="1">Multi-pass membrane protein</topology>
    </subcellularLocation>
</comment>
<evidence type="ECO:0000256" key="5">
    <source>
        <dbReference type="ARBA" id="ARBA00022989"/>
    </source>
</evidence>
<keyword evidence="3" id="KW-0808">Transferase</keyword>
<evidence type="ECO:0000256" key="1">
    <source>
        <dbReference type="ARBA" id="ARBA00004141"/>
    </source>
</evidence>
<evidence type="ECO:0000256" key="3">
    <source>
        <dbReference type="ARBA" id="ARBA00022679"/>
    </source>
</evidence>
<name>A0A919JI38_9ACTN</name>
<evidence type="ECO:0000256" key="7">
    <source>
        <dbReference type="ARBA" id="ARBA00043987"/>
    </source>
</evidence>
<keyword evidence="4 9" id="KW-0812">Transmembrane</keyword>
<feature type="transmembrane region" description="Helical" evidence="9">
    <location>
        <begin position="84"/>
        <end position="104"/>
    </location>
</feature>
<evidence type="ECO:0000256" key="2">
    <source>
        <dbReference type="ARBA" id="ARBA00022676"/>
    </source>
</evidence>
<dbReference type="EMBL" id="BOMQ01000054">
    <property type="protein sequence ID" value="GIE51133.1"/>
    <property type="molecule type" value="Genomic_DNA"/>
</dbReference>
<dbReference type="GO" id="GO:0016757">
    <property type="term" value="F:glycosyltransferase activity"/>
    <property type="evidence" value="ECO:0007669"/>
    <property type="project" value="UniProtKB-KW"/>
</dbReference>
<dbReference type="NCBIfam" id="NF038066">
    <property type="entry name" value="MptB"/>
    <property type="match status" value="1"/>
</dbReference>
<gene>
    <name evidence="10" type="ORF">Ani05nite_46670</name>
</gene>
<evidence type="ECO:0000256" key="4">
    <source>
        <dbReference type="ARBA" id="ARBA00022692"/>
    </source>
</evidence>
<evidence type="ECO:0000256" key="6">
    <source>
        <dbReference type="ARBA" id="ARBA00023136"/>
    </source>
</evidence>
<feature type="transmembrane region" description="Helical" evidence="9">
    <location>
        <begin position="53"/>
        <end position="72"/>
    </location>
</feature>
<dbReference type="InterPro" id="IPR049829">
    <property type="entry name" value="MptA/B-like"/>
</dbReference>
<feature type="transmembrane region" description="Helical" evidence="9">
    <location>
        <begin position="524"/>
        <end position="544"/>
    </location>
</feature>
<protein>
    <recommendedName>
        <fullName evidence="12">Alpha-1,6-mannosyltransferase</fullName>
    </recommendedName>
</protein>
<keyword evidence="6 9" id="KW-0472">Membrane</keyword>
<feature type="transmembrane region" description="Helical" evidence="9">
    <location>
        <begin position="466"/>
        <end position="483"/>
    </location>
</feature>
<keyword evidence="5 9" id="KW-1133">Transmembrane helix</keyword>
<dbReference type="Proteomes" id="UP000647172">
    <property type="component" value="Unassembled WGS sequence"/>
</dbReference>
<comment type="similarity">
    <text evidence="7">Belongs to the MptA/B family.</text>
</comment>
<evidence type="ECO:0000313" key="10">
    <source>
        <dbReference type="EMBL" id="GIE51133.1"/>
    </source>
</evidence>
<reference evidence="10" key="1">
    <citation type="submission" date="2021-01" db="EMBL/GenBank/DDBJ databases">
        <title>Whole genome shotgun sequence of Actinoplanes nipponensis NBRC 14063.</title>
        <authorList>
            <person name="Komaki H."/>
            <person name="Tamura T."/>
        </authorList>
    </citation>
    <scope>NUCLEOTIDE SEQUENCE</scope>
    <source>
        <strain evidence="10">NBRC 14063</strain>
    </source>
</reference>
<evidence type="ECO:0000256" key="9">
    <source>
        <dbReference type="SAM" id="Phobius"/>
    </source>
</evidence>
<feature type="compositionally biased region" description="Low complexity" evidence="8">
    <location>
        <begin position="297"/>
        <end position="323"/>
    </location>
</feature>
<evidence type="ECO:0000313" key="11">
    <source>
        <dbReference type="Proteomes" id="UP000647172"/>
    </source>
</evidence>
<dbReference type="GO" id="GO:0016020">
    <property type="term" value="C:membrane"/>
    <property type="evidence" value="ECO:0007669"/>
    <property type="project" value="UniProtKB-SubCell"/>
</dbReference>
<dbReference type="RefSeq" id="WP_203771405.1">
    <property type="nucleotide sequence ID" value="NZ_BAAAYJ010000101.1"/>
</dbReference>
<evidence type="ECO:0000256" key="8">
    <source>
        <dbReference type="SAM" id="MobiDB-lite"/>
    </source>
</evidence>
<evidence type="ECO:0008006" key="12">
    <source>
        <dbReference type="Google" id="ProtNLM"/>
    </source>
</evidence>
<dbReference type="Pfam" id="PF26314">
    <property type="entry name" value="MptA_B_family"/>
    <property type="match status" value="1"/>
</dbReference>
<keyword evidence="2" id="KW-0328">Glycosyltransferase</keyword>
<organism evidence="10 11">
    <name type="scientific">Actinoplanes nipponensis</name>
    <dbReference type="NCBI Taxonomy" id="135950"/>
    <lineage>
        <taxon>Bacteria</taxon>
        <taxon>Bacillati</taxon>
        <taxon>Actinomycetota</taxon>
        <taxon>Actinomycetes</taxon>
        <taxon>Micromonosporales</taxon>
        <taxon>Micromonosporaceae</taxon>
        <taxon>Actinoplanes</taxon>
    </lineage>
</organism>
<comment type="caution">
    <text evidence="10">The sequence shown here is derived from an EMBL/GenBank/DDBJ whole genome shotgun (WGS) entry which is preliminary data.</text>
</comment>
<accession>A0A919JI38</accession>
<feature type="transmembrane region" description="Helical" evidence="9">
    <location>
        <begin position="377"/>
        <end position="402"/>
    </location>
</feature>
<feature type="transmembrane region" description="Helical" evidence="9">
    <location>
        <begin position="169"/>
        <end position="193"/>
    </location>
</feature>
<feature type="region of interest" description="Disordered" evidence="8">
    <location>
        <begin position="249"/>
        <end position="323"/>
    </location>
</feature>
<proteinExistence type="inferred from homology"/>
<feature type="transmembrane region" description="Helical" evidence="9">
    <location>
        <begin position="441"/>
        <end position="459"/>
    </location>
</feature>
<feature type="transmembrane region" description="Helical" evidence="9">
    <location>
        <begin position="338"/>
        <end position="365"/>
    </location>
</feature>